<keyword evidence="4" id="KW-1185">Reference proteome</keyword>
<evidence type="ECO:0000313" key="3">
    <source>
        <dbReference type="EMBL" id="KAG5593237.1"/>
    </source>
</evidence>
<dbReference type="Proteomes" id="UP000824120">
    <property type="component" value="Chromosome 8"/>
</dbReference>
<dbReference type="InterPro" id="IPR025521">
    <property type="entry name" value="Neprosin_propep"/>
</dbReference>
<feature type="domain" description="Neprosin activation peptide" evidence="2">
    <location>
        <begin position="52"/>
        <end position="84"/>
    </location>
</feature>
<feature type="chain" id="PRO_5039930536" description="Neprosin activation peptide domain-containing protein" evidence="1">
    <location>
        <begin position="27"/>
        <end position="91"/>
    </location>
</feature>
<feature type="signal peptide" evidence="1">
    <location>
        <begin position="1"/>
        <end position="26"/>
    </location>
</feature>
<organism evidence="3 4">
    <name type="scientific">Solanum commersonii</name>
    <name type="common">Commerson's wild potato</name>
    <name type="synonym">Commerson's nightshade</name>
    <dbReference type="NCBI Taxonomy" id="4109"/>
    <lineage>
        <taxon>Eukaryota</taxon>
        <taxon>Viridiplantae</taxon>
        <taxon>Streptophyta</taxon>
        <taxon>Embryophyta</taxon>
        <taxon>Tracheophyta</taxon>
        <taxon>Spermatophyta</taxon>
        <taxon>Magnoliopsida</taxon>
        <taxon>eudicotyledons</taxon>
        <taxon>Gunneridae</taxon>
        <taxon>Pentapetalae</taxon>
        <taxon>asterids</taxon>
        <taxon>lamiids</taxon>
        <taxon>Solanales</taxon>
        <taxon>Solanaceae</taxon>
        <taxon>Solanoideae</taxon>
        <taxon>Solaneae</taxon>
        <taxon>Solanum</taxon>
    </lineage>
</organism>
<evidence type="ECO:0000313" key="4">
    <source>
        <dbReference type="Proteomes" id="UP000824120"/>
    </source>
</evidence>
<name>A0A9J5XZ94_SOLCO</name>
<sequence length="91" mass="10671">MLMHQRILGRLLVVICFFLSYNSVQGEIKLSKLEDMEMEKQLKLLNKPVVKTIKTVYGDIYDCVDFYKQPAFDHPLLKNHNFHPQACLLNC</sequence>
<evidence type="ECO:0000259" key="2">
    <source>
        <dbReference type="Pfam" id="PF14365"/>
    </source>
</evidence>
<dbReference type="Pfam" id="PF14365">
    <property type="entry name" value="Neprosin_AP"/>
    <property type="match status" value="1"/>
</dbReference>
<evidence type="ECO:0000256" key="1">
    <source>
        <dbReference type="SAM" id="SignalP"/>
    </source>
</evidence>
<proteinExistence type="predicted"/>
<dbReference type="OrthoDB" id="1935425at2759"/>
<gene>
    <name evidence="3" type="ORF">H5410_043751</name>
</gene>
<accession>A0A9J5XZ94</accession>
<keyword evidence="1" id="KW-0732">Signal</keyword>
<dbReference type="EMBL" id="JACXVP010000008">
    <property type="protein sequence ID" value="KAG5593237.1"/>
    <property type="molecule type" value="Genomic_DNA"/>
</dbReference>
<comment type="caution">
    <text evidence="3">The sequence shown here is derived from an EMBL/GenBank/DDBJ whole genome shotgun (WGS) entry which is preliminary data.</text>
</comment>
<dbReference type="AlphaFoldDB" id="A0A9J5XZ94"/>
<reference evidence="3 4" key="1">
    <citation type="submission" date="2020-09" db="EMBL/GenBank/DDBJ databases">
        <title>De no assembly of potato wild relative species, Solanum commersonii.</title>
        <authorList>
            <person name="Cho K."/>
        </authorList>
    </citation>
    <scope>NUCLEOTIDE SEQUENCE [LARGE SCALE GENOMIC DNA]</scope>
    <source>
        <strain evidence="3">LZ3.2</strain>
        <tissue evidence="3">Leaf</tissue>
    </source>
</reference>
<protein>
    <recommendedName>
        <fullName evidence="2">Neprosin activation peptide domain-containing protein</fullName>
    </recommendedName>
</protein>